<dbReference type="EMBL" id="CM047587">
    <property type="protein sequence ID" value="KAI9908729.1"/>
    <property type="molecule type" value="Genomic_DNA"/>
</dbReference>
<keyword evidence="2" id="KW-1185">Reference proteome</keyword>
<comment type="caution">
    <text evidence="1">The sequence shown here is derived from an EMBL/GenBank/DDBJ whole genome shotgun (WGS) entry which is preliminary data.</text>
</comment>
<evidence type="ECO:0000313" key="1">
    <source>
        <dbReference type="EMBL" id="KAI9908729.1"/>
    </source>
</evidence>
<accession>A0ACC0VQJ3</accession>
<protein>
    <submittedName>
        <fullName evidence="1">Uncharacterized protein</fullName>
    </submittedName>
</protein>
<organism evidence="1 2">
    <name type="scientific">Peronosclerospora sorghi</name>
    <dbReference type="NCBI Taxonomy" id="230839"/>
    <lineage>
        <taxon>Eukaryota</taxon>
        <taxon>Sar</taxon>
        <taxon>Stramenopiles</taxon>
        <taxon>Oomycota</taxon>
        <taxon>Peronosporomycetes</taxon>
        <taxon>Peronosporales</taxon>
        <taxon>Peronosporaceae</taxon>
        <taxon>Peronosclerospora</taxon>
    </lineage>
</organism>
<evidence type="ECO:0000313" key="2">
    <source>
        <dbReference type="Proteomes" id="UP001163321"/>
    </source>
</evidence>
<proteinExistence type="predicted"/>
<reference evidence="1 2" key="1">
    <citation type="journal article" date="2022" name="bioRxiv">
        <title>The genome of the oomycete Peronosclerospora sorghi, a cosmopolitan pathogen of maize and sorghum, is inflated with dispersed pseudogenes.</title>
        <authorList>
            <person name="Fletcher K."/>
            <person name="Martin F."/>
            <person name="Isakeit T."/>
            <person name="Cavanaugh K."/>
            <person name="Magill C."/>
            <person name="Michelmore R."/>
        </authorList>
    </citation>
    <scope>NUCLEOTIDE SEQUENCE [LARGE SCALE GENOMIC DNA]</scope>
    <source>
        <strain evidence="1">P6</strain>
    </source>
</reference>
<sequence length="87" mass="9603">MSSGNQRMDMQPPIHILDVDVLNDLDRIKPKLYSGLVGCFIQLGRLESALKQINGDVTVEPQFMPTMYALGLGCSCRLATQSVSCSW</sequence>
<name>A0ACC0VQJ3_9STRA</name>
<dbReference type="Proteomes" id="UP001163321">
    <property type="component" value="Chromosome 8"/>
</dbReference>
<gene>
    <name evidence="1" type="ORF">PsorP6_004719</name>
</gene>